<dbReference type="EMBL" id="GBXM01083414">
    <property type="protein sequence ID" value="JAH25163.1"/>
    <property type="molecule type" value="Transcribed_RNA"/>
</dbReference>
<evidence type="ECO:0000313" key="1">
    <source>
        <dbReference type="EMBL" id="JAH25163.1"/>
    </source>
</evidence>
<organism evidence="1">
    <name type="scientific">Anguilla anguilla</name>
    <name type="common">European freshwater eel</name>
    <name type="synonym">Muraena anguilla</name>
    <dbReference type="NCBI Taxonomy" id="7936"/>
    <lineage>
        <taxon>Eukaryota</taxon>
        <taxon>Metazoa</taxon>
        <taxon>Chordata</taxon>
        <taxon>Craniata</taxon>
        <taxon>Vertebrata</taxon>
        <taxon>Euteleostomi</taxon>
        <taxon>Actinopterygii</taxon>
        <taxon>Neopterygii</taxon>
        <taxon>Teleostei</taxon>
        <taxon>Anguilliformes</taxon>
        <taxon>Anguillidae</taxon>
        <taxon>Anguilla</taxon>
    </lineage>
</organism>
<reference evidence="1" key="2">
    <citation type="journal article" date="2015" name="Fish Shellfish Immunol.">
        <title>Early steps in the European eel (Anguilla anguilla)-Vibrio vulnificus interaction in the gills: Role of the RtxA13 toxin.</title>
        <authorList>
            <person name="Callol A."/>
            <person name="Pajuelo D."/>
            <person name="Ebbesson L."/>
            <person name="Teles M."/>
            <person name="MacKenzie S."/>
            <person name="Amaro C."/>
        </authorList>
    </citation>
    <scope>NUCLEOTIDE SEQUENCE</scope>
</reference>
<reference evidence="1" key="1">
    <citation type="submission" date="2014-11" db="EMBL/GenBank/DDBJ databases">
        <authorList>
            <person name="Amaro Gonzalez C."/>
        </authorList>
    </citation>
    <scope>NUCLEOTIDE SEQUENCE</scope>
</reference>
<proteinExistence type="predicted"/>
<name>A0A0E9R9Y5_ANGAN</name>
<protein>
    <submittedName>
        <fullName evidence="1">Uncharacterized protein</fullName>
    </submittedName>
</protein>
<accession>A0A0E9R9Y5</accession>
<sequence>MWSTSLCMQLFFLCFSRVFTFVVNLSYILCSVYQTFPFVLFVCGLPKGCENI</sequence>
<dbReference type="AlphaFoldDB" id="A0A0E9R9Y5"/>